<feature type="region of interest" description="Disordered" evidence="1">
    <location>
        <begin position="28"/>
        <end position="57"/>
    </location>
</feature>
<protein>
    <submittedName>
        <fullName evidence="2">Uncharacterized protein</fullName>
    </submittedName>
</protein>
<reference evidence="4 5" key="1">
    <citation type="journal article" date="2014" name="BMC Biol.">
        <title>A comprehensive evaluation of rodent malaria parasite genomes and gene expression.</title>
        <authorList>
            <person name="Otto T.D."/>
            <person name="Bohme U."/>
            <person name="Jackson A.P."/>
            <person name="Hunt M."/>
            <person name="Franke-Fayard B."/>
            <person name="Hoeijmakers W.A."/>
            <person name="Religa A.A."/>
            <person name="Robertson L."/>
            <person name="Sanders M."/>
            <person name="Ogun S.A."/>
            <person name="Cunningham D."/>
            <person name="Erhart A."/>
            <person name="Billker O."/>
            <person name="Khan S.M."/>
            <person name="Stunnenberg H.G."/>
            <person name="Langhorne J."/>
            <person name="Holder A.A."/>
            <person name="Waters A.P."/>
            <person name="Newbold C.I."/>
            <person name="Pain A."/>
            <person name="Berriman M."/>
            <person name="Janse C.J."/>
        </authorList>
    </citation>
    <scope>NUCLEOTIDE SEQUENCE [LARGE SCALE GENOMIC DNA]</scope>
    <source>
        <strain evidence="3 4">17X</strain>
        <strain evidence="2 5">YM</strain>
    </source>
</reference>
<sequence>MHGYNKMINSFFCNDKKLPVDINDEKNDNIANGVSKDEQNDPQTLENNSYDNSVNKSHESTCVRNQSYGEYFEAHENPKLNKIDFEDINKNGNNAEDDKFKNKSINPQLGDNNLDENLSNESITNEAELGEEKNICDNNIANETEENEKDNLNLSEENKNDENAVKTEAVDNEITKVDSENIIENKDLKNVFSVFKLGNNKIQSIKALCQNYKNNLNKRFREKIRKLNSFIYYNNDNNFIDKHIKVGYINDIDKMDALKNERMSRLFLYIDDINKLQQTLKDQQNDDSKLLGGDKKEQFYDSNENVEDFFIFDRAFSNISNDVDSMFTECANSSFFRDDSSIDNLLDDGIGRSNEECNIYNLFSNFSFKNNYMFHINKNLCSIYDCTPMIIKKFAQKINSYNTTRKRSDDINSDKHDNDDNAKNICLPPEFKDNPNYYYGNFVYGQNENFDAYIQFHCEKWQENIYDTVEVNSLELNFDRLRCNIM</sequence>
<feature type="compositionally biased region" description="Polar residues" evidence="1">
    <location>
        <begin position="41"/>
        <end position="55"/>
    </location>
</feature>
<organism evidence="2 5">
    <name type="scientific">Plasmodium yoelii</name>
    <dbReference type="NCBI Taxonomy" id="5861"/>
    <lineage>
        <taxon>Eukaryota</taxon>
        <taxon>Sar</taxon>
        <taxon>Alveolata</taxon>
        <taxon>Apicomplexa</taxon>
        <taxon>Aconoidasida</taxon>
        <taxon>Haemosporida</taxon>
        <taxon>Plasmodiidae</taxon>
        <taxon>Plasmodium</taxon>
        <taxon>Plasmodium (Vinckeia)</taxon>
    </lineage>
</organism>
<dbReference type="EMBL" id="LK934642">
    <property type="protein sequence ID" value="CDU20472.1"/>
    <property type="molecule type" value="Genomic_DNA"/>
</dbReference>
<proteinExistence type="predicted"/>
<evidence type="ECO:0000313" key="2">
    <source>
        <dbReference type="EMBL" id="CDU20472.1"/>
    </source>
</evidence>
<dbReference type="Proteomes" id="UP000072904">
    <property type="component" value="Chromosome 14"/>
</dbReference>
<dbReference type="Proteomes" id="UP000072874">
    <property type="component" value="Chromosome 14"/>
</dbReference>
<reference evidence="2" key="3">
    <citation type="submission" date="2014-05" db="EMBL/GenBank/DDBJ databases">
        <authorList>
            <person name="Aslett A.Martin."/>
            <person name="De Silva Nishadi"/>
        </authorList>
    </citation>
    <scope>NUCLEOTIDE SEQUENCE</scope>
    <source>
        <strain evidence="2">YM</strain>
    </source>
</reference>
<dbReference type="VEuPathDB" id="PlasmoDB:PY17X_1411900"/>
<dbReference type="VEuPathDB" id="PlasmoDB:Py17XNL_001400969"/>
<dbReference type="GeneID" id="3829960"/>
<gene>
    <name evidence="3" type="ORF">PY17X_1411900</name>
    <name evidence="2" type="ORF">PYYM_1413700</name>
</gene>
<feature type="region of interest" description="Disordered" evidence="1">
    <location>
        <begin position="93"/>
        <end position="118"/>
    </location>
</feature>
<dbReference type="OrthoDB" id="376388at2759"/>
<evidence type="ECO:0000313" key="4">
    <source>
        <dbReference type="Proteomes" id="UP000072874"/>
    </source>
</evidence>
<reference evidence="3" key="2">
    <citation type="submission" date="2014-05" db="EMBL/GenBank/DDBJ databases">
        <authorList>
            <person name="Aslett M.A."/>
            <person name="De Silva N."/>
        </authorList>
    </citation>
    <scope>NUCLEOTIDE SEQUENCE</scope>
    <source>
        <strain evidence="3">17X</strain>
    </source>
</reference>
<dbReference type="RefSeq" id="XP_730735.1">
    <property type="nucleotide sequence ID" value="XM_725642.1"/>
</dbReference>
<dbReference type="OMA" id="FTECANS"/>
<evidence type="ECO:0000313" key="3">
    <source>
        <dbReference type="EMBL" id="VTZ81432.1"/>
    </source>
</evidence>
<feature type="compositionally biased region" description="Polar residues" evidence="1">
    <location>
        <begin position="103"/>
        <end position="118"/>
    </location>
</feature>
<dbReference type="EMBL" id="LM993668">
    <property type="protein sequence ID" value="VTZ81432.1"/>
    <property type="molecule type" value="Genomic_DNA"/>
</dbReference>
<evidence type="ECO:0000256" key="1">
    <source>
        <dbReference type="SAM" id="MobiDB-lite"/>
    </source>
</evidence>
<accession>A0A077YAZ2</accession>
<dbReference type="KEGG" id="pyo:PY17X_1411900"/>
<dbReference type="AlphaFoldDB" id="A0A077YAZ2"/>
<name>A0A077YAZ2_PLAYE</name>
<dbReference type="VEuPathDB" id="PlasmoDB:PYYM_1413700"/>
<dbReference type="VEuPathDB" id="PlasmoDB:PY02806"/>
<reference evidence="3" key="4">
    <citation type="submission" date="2019-05" db="EMBL/GenBank/DDBJ databases">
        <authorList>
            <consortium name="Pathogen Informatics"/>
        </authorList>
    </citation>
    <scope>NUCLEOTIDE SEQUENCE</scope>
    <source>
        <strain evidence="3">17X</strain>
    </source>
</reference>
<evidence type="ECO:0000313" key="5">
    <source>
        <dbReference type="Proteomes" id="UP000072904"/>
    </source>
</evidence>